<dbReference type="InterPro" id="IPR008767">
    <property type="entry name" value="Phage_SPP1_head-tail_adaptor"/>
</dbReference>
<keyword evidence="2" id="KW-1185">Reference proteome</keyword>
<reference evidence="1 2" key="1">
    <citation type="journal article" date="2015" name="Stand. Genomic Sci.">
        <title>Genomic Encyclopedia of Bacterial and Archaeal Type Strains, Phase III: the genomes of soil and plant-associated and newly described type strains.</title>
        <authorList>
            <person name="Whitman W.B."/>
            <person name="Woyke T."/>
            <person name="Klenk H.P."/>
            <person name="Zhou Y."/>
            <person name="Lilburn T.G."/>
            <person name="Beck B.J."/>
            <person name="De Vos P."/>
            <person name="Vandamme P."/>
            <person name="Eisen J.A."/>
            <person name="Garrity G."/>
            <person name="Hugenholtz P."/>
            <person name="Kyrpides N.C."/>
        </authorList>
    </citation>
    <scope>NUCLEOTIDE SEQUENCE [LARGE SCALE GENOMIC DNA]</scope>
    <source>
        <strain evidence="1 2">CGMCC 1.7748</strain>
    </source>
</reference>
<dbReference type="RefSeq" id="WP_145071969.1">
    <property type="nucleotide sequence ID" value="NZ_JACIIY010000026.1"/>
</dbReference>
<evidence type="ECO:0000313" key="1">
    <source>
        <dbReference type="EMBL" id="TWH96732.1"/>
    </source>
</evidence>
<dbReference type="Proteomes" id="UP000316624">
    <property type="component" value="Unassembled WGS sequence"/>
</dbReference>
<protein>
    <submittedName>
        <fullName evidence="1">SPP1 family predicted phage head-tail adaptor</fullName>
    </submittedName>
</protein>
<dbReference type="Pfam" id="PF05521">
    <property type="entry name" value="Phage_HCP"/>
    <property type="match status" value="1"/>
</dbReference>
<dbReference type="AlphaFoldDB" id="A0A562KMX6"/>
<dbReference type="Gene3D" id="2.40.10.270">
    <property type="entry name" value="Bacteriophage SPP1 head-tail adaptor protein"/>
    <property type="match status" value="1"/>
</dbReference>
<comment type="caution">
    <text evidence="1">The sequence shown here is derived from an EMBL/GenBank/DDBJ whole genome shotgun (WGS) entry which is preliminary data.</text>
</comment>
<dbReference type="InterPro" id="IPR038666">
    <property type="entry name" value="SSP1_head-tail_sf"/>
</dbReference>
<evidence type="ECO:0000313" key="2">
    <source>
        <dbReference type="Proteomes" id="UP000316624"/>
    </source>
</evidence>
<organism evidence="1 2">
    <name type="scientific">Sphingobium wenxiniae (strain DSM 21828 / CGMCC 1.7748 / JZ-1)</name>
    <dbReference type="NCBI Taxonomy" id="595605"/>
    <lineage>
        <taxon>Bacteria</taxon>
        <taxon>Pseudomonadati</taxon>
        <taxon>Pseudomonadota</taxon>
        <taxon>Alphaproteobacteria</taxon>
        <taxon>Sphingomonadales</taxon>
        <taxon>Sphingomonadaceae</taxon>
        <taxon>Sphingobium</taxon>
    </lineage>
</organism>
<sequence length="116" mass="13033">MLSAGDLNRRVTFTHRTVTETDPIYGTPIYGWADFATVWANVQDKLPSRGEQIADGISISSRPCRVRIRYRSDLDSSMRLKIGERTLRIIAGPAELGFREGVEFMAEELSTEGQEP</sequence>
<gene>
    <name evidence="1" type="ORF">IQ35_00663</name>
</gene>
<proteinExistence type="predicted"/>
<dbReference type="EMBL" id="VLKK01000002">
    <property type="protein sequence ID" value="TWH96732.1"/>
    <property type="molecule type" value="Genomic_DNA"/>
</dbReference>
<accession>A0A562KMX6</accession>
<dbReference type="NCBIfam" id="TIGR01563">
    <property type="entry name" value="gp16_SPP1"/>
    <property type="match status" value="1"/>
</dbReference>
<name>A0A562KMX6_SPHWJ</name>